<feature type="transmembrane region" description="Helical" evidence="1">
    <location>
        <begin position="301"/>
        <end position="321"/>
    </location>
</feature>
<feature type="transmembrane region" description="Helical" evidence="1">
    <location>
        <begin position="267"/>
        <end position="289"/>
    </location>
</feature>
<keyword evidence="1" id="KW-1133">Transmembrane helix</keyword>
<name>A0ABZ2SQK2_9ENTE</name>
<proteinExistence type="predicted"/>
<evidence type="ECO:0000256" key="1">
    <source>
        <dbReference type="SAM" id="Phobius"/>
    </source>
</evidence>
<reference evidence="2 3" key="1">
    <citation type="submission" date="2021-03" db="EMBL/GenBank/DDBJ databases">
        <authorList>
            <person name="Gilmore M.S."/>
            <person name="Schwartzman J."/>
            <person name="Van Tyne D."/>
            <person name="Martin M."/>
            <person name="Earl A.M."/>
            <person name="Manson A.L."/>
            <person name="Straub T."/>
            <person name="Salamzade R."/>
            <person name="Saavedra J."/>
            <person name="Lebreton F."/>
            <person name="Prichula J."/>
            <person name="Schaufler K."/>
            <person name="Gaca A."/>
            <person name="Sgardioli B."/>
            <person name="Wagenaar J."/>
            <person name="Strong T."/>
        </authorList>
    </citation>
    <scope>NUCLEOTIDE SEQUENCE [LARGE SCALE GENOMIC DNA]</scope>
    <source>
        <strain evidence="2 3">DIV2402</strain>
    </source>
</reference>
<dbReference type="Proteomes" id="UP000664701">
    <property type="component" value="Chromosome"/>
</dbReference>
<dbReference type="EMBL" id="CP147251">
    <property type="protein sequence ID" value="WYJ78061.1"/>
    <property type="molecule type" value="Genomic_DNA"/>
</dbReference>
<sequence length="383" mass="43923">MFEQMRIEMKRYIKSRFAFFSFLLLALLFLASLFSGLAKANTQQLTMLGAIQETTSQVEAKANQLSKDKKTEESDREKERLTYLEPLISAYSSTGDAQTRNELNLAYANFNLQEFTAGRQKDIQLIPYPNKEQEITQASLQQDVLYYQYLVDHKLTEVPDSRNQPAVNYLSNQLIYRISSILLFAFLAIQAAHFFMLDKRQGSIRFLNVLPISKHKLVMSKVWTFFLLNTGLFIVVAVIALVVVTLLNGFGHLSTPIVQSMVGKTDVATIGEFLLAYSGLFIAGVFFISMFSAFISLFTRYFISHIVWIFALLVVVQFGWLQANNAHEWFYYLPFHYLDISTMLFGETSMFMHPIGLGAVILIDWAVVFYVCMLLTFGFRKRL</sequence>
<dbReference type="PANTHER" id="PTHR37305:SF1">
    <property type="entry name" value="MEMBRANE PROTEIN"/>
    <property type="match status" value="1"/>
</dbReference>
<protein>
    <recommendedName>
        <fullName evidence="4">ABC transporter permease</fullName>
    </recommendedName>
</protein>
<dbReference type="RefSeq" id="WP_207941769.1">
    <property type="nucleotide sequence ID" value="NZ_CP147251.1"/>
</dbReference>
<keyword evidence="1" id="KW-0472">Membrane</keyword>
<dbReference type="PANTHER" id="PTHR37305">
    <property type="entry name" value="INTEGRAL MEMBRANE PROTEIN-RELATED"/>
    <property type="match status" value="1"/>
</dbReference>
<evidence type="ECO:0000313" key="3">
    <source>
        <dbReference type="Proteomes" id="UP000664701"/>
    </source>
</evidence>
<dbReference type="Pfam" id="PF12679">
    <property type="entry name" value="ABC2_membrane_2"/>
    <property type="match status" value="1"/>
</dbReference>
<feature type="transmembrane region" description="Helical" evidence="1">
    <location>
        <begin position="174"/>
        <end position="197"/>
    </location>
</feature>
<organism evidence="2 3">
    <name type="scientific">Candidatus Enterococcus lowellii</name>
    <dbReference type="NCBI Taxonomy" id="2230877"/>
    <lineage>
        <taxon>Bacteria</taxon>
        <taxon>Bacillati</taxon>
        <taxon>Bacillota</taxon>
        <taxon>Bacilli</taxon>
        <taxon>Lactobacillales</taxon>
        <taxon>Enterococcaceae</taxon>
        <taxon>Enterococcus</taxon>
    </lineage>
</organism>
<accession>A0ABZ2SQK2</accession>
<gene>
    <name evidence="2" type="ORF">DOK78_002717</name>
</gene>
<evidence type="ECO:0008006" key="4">
    <source>
        <dbReference type="Google" id="ProtNLM"/>
    </source>
</evidence>
<reference evidence="2 3" key="2">
    <citation type="submission" date="2024-03" db="EMBL/GenBank/DDBJ databases">
        <title>The Genome Sequence of Enterococcus sp. DIV2402.</title>
        <authorList>
            <consortium name="The Broad Institute Genomics Platform"/>
            <consortium name="The Broad Institute Microbial Omics Core"/>
            <consortium name="The Broad Institute Genomic Center for Infectious Diseases"/>
            <person name="Earl A."/>
            <person name="Manson A."/>
            <person name="Gilmore M."/>
            <person name="Schwartman J."/>
            <person name="Shea T."/>
            <person name="Abouelleil A."/>
            <person name="Cao P."/>
            <person name="Chapman S."/>
            <person name="Cusick C."/>
            <person name="Young S."/>
            <person name="Neafsey D."/>
            <person name="Nusbaum C."/>
            <person name="Birren B."/>
        </authorList>
    </citation>
    <scope>NUCLEOTIDE SEQUENCE [LARGE SCALE GENOMIC DNA]</scope>
    <source>
        <strain evidence="2 3">DIV2402</strain>
    </source>
</reference>
<feature type="transmembrane region" description="Helical" evidence="1">
    <location>
        <begin position="355"/>
        <end position="379"/>
    </location>
</feature>
<evidence type="ECO:0000313" key="2">
    <source>
        <dbReference type="EMBL" id="WYJ78061.1"/>
    </source>
</evidence>
<keyword evidence="1" id="KW-0812">Transmembrane</keyword>
<feature type="transmembrane region" description="Helical" evidence="1">
    <location>
        <begin position="222"/>
        <end position="247"/>
    </location>
</feature>
<keyword evidence="3" id="KW-1185">Reference proteome</keyword>